<dbReference type="InterPro" id="IPR024034">
    <property type="entry name" value="ATPase_F1/V1_b/a_C"/>
</dbReference>
<evidence type="ECO:0000313" key="18">
    <source>
        <dbReference type="EMBL" id="PKY46007.1"/>
    </source>
</evidence>
<evidence type="ECO:0000256" key="5">
    <source>
        <dbReference type="ARBA" id="ARBA00022741"/>
    </source>
</evidence>
<protein>
    <recommendedName>
        <fullName evidence="3">V-type proton ATPase catalytic subunit A</fullName>
        <ecNumber evidence="2">7.1.2.2</ecNumber>
    </recommendedName>
</protein>
<feature type="domain" description="ATPase F1/V1/A1 complex alpha/beta subunit N-terminal" evidence="15">
    <location>
        <begin position="27"/>
        <end position="89"/>
    </location>
</feature>
<dbReference type="GO" id="GO:0046961">
    <property type="term" value="F:proton-transporting ATPase activity, rotational mechanism"/>
    <property type="evidence" value="ECO:0007669"/>
    <property type="project" value="InterPro"/>
</dbReference>
<evidence type="ECO:0000256" key="11">
    <source>
        <dbReference type="ARBA" id="ARBA00029477"/>
    </source>
</evidence>
<evidence type="ECO:0000256" key="2">
    <source>
        <dbReference type="ARBA" id="ARBA00012473"/>
    </source>
</evidence>
<comment type="function">
    <text evidence="13">Catalytic subunit of the V1 complex of vacuolar(H+)-ATPase (V-ATPase), a multisubunit enzyme composed of a peripheral complex (V1) that hydrolyzes ATP and a membrane integral complex (V0) that translocates protons. V-ATPase is responsible for acidifying and maintaining the pH of intracellular compartments.</text>
</comment>
<evidence type="ECO:0000256" key="13">
    <source>
        <dbReference type="ARBA" id="ARBA00058996"/>
    </source>
</evidence>
<dbReference type="VEuPathDB" id="FungiDB:FUN_015314"/>
<dbReference type="PANTHER" id="PTHR43607">
    <property type="entry name" value="V-TYPE PROTON ATPASE CATALYTIC SUBUNIT A"/>
    <property type="match status" value="1"/>
</dbReference>
<dbReference type="FunFam" id="1.10.1140.10:FF:000002">
    <property type="entry name" value="V-type proton ATPase catalytic subunit A"/>
    <property type="match status" value="1"/>
</dbReference>
<accession>A0A2I1GHB0</accession>
<dbReference type="GO" id="GO:0005524">
    <property type="term" value="F:ATP binding"/>
    <property type="evidence" value="ECO:0007669"/>
    <property type="project" value="UniProtKB-KW"/>
</dbReference>
<dbReference type="Pfam" id="PF16886">
    <property type="entry name" value="ATP-synt_ab_Xtn"/>
    <property type="match status" value="1"/>
</dbReference>
<dbReference type="GO" id="GO:0055082">
    <property type="term" value="P:intracellular chemical homeostasis"/>
    <property type="evidence" value="ECO:0007669"/>
    <property type="project" value="UniProtKB-ARBA"/>
</dbReference>
<dbReference type="InterPro" id="IPR027417">
    <property type="entry name" value="P-loop_NTPase"/>
</dbReference>
<comment type="subcellular location">
    <subcellularLocation>
        <location evidence="10">Vacuole membrane</location>
        <topology evidence="10">Peripheral membrane protein</topology>
        <orientation evidence="10">Cytoplasmic side</orientation>
    </subcellularLocation>
</comment>
<keyword evidence="6" id="KW-0375">Hydrogen ion transport</keyword>
<dbReference type="InterPro" id="IPR004100">
    <property type="entry name" value="ATPase_F1/V1/A1_a/bsu_N"/>
</dbReference>
<keyword evidence="9" id="KW-0406">Ion transport</keyword>
<dbReference type="VEuPathDB" id="FungiDB:RhiirFUN_011119"/>
<keyword evidence="5" id="KW-0547">Nucleotide-binding</keyword>
<dbReference type="InterPro" id="IPR036121">
    <property type="entry name" value="ATPase_F1/V1/A1_a/bsu_N_sf"/>
</dbReference>
<dbReference type="InterPro" id="IPR005725">
    <property type="entry name" value="ATPase_V1-cplx_asu"/>
</dbReference>
<keyword evidence="8" id="KW-1278">Translocase</keyword>
<dbReference type="Pfam" id="PF02874">
    <property type="entry name" value="ATP-synt_ab_N"/>
    <property type="match status" value="1"/>
</dbReference>
<dbReference type="SUPFAM" id="SSF47917">
    <property type="entry name" value="C-terminal domain of alpha and beta subunits of F1 ATP synthase"/>
    <property type="match status" value="1"/>
</dbReference>
<dbReference type="InterPro" id="IPR020003">
    <property type="entry name" value="ATPase_a/bsu_AS"/>
</dbReference>
<comment type="caution">
    <text evidence="18">The sequence shown here is derived from an EMBL/GenBank/DDBJ whole genome shotgun (WGS) entry which is preliminary data.</text>
</comment>
<feature type="domain" description="ATP synthase A/B type C-terminal" evidence="17">
    <location>
        <begin position="468"/>
        <end position="563"/>
    </location>
</feature>
<dbReference type="InterPro" id="IPR022878">
    <property type="entry name" value="V-ATPase_asu"/>
</dbReference>
<dbReference type="FunFam" id="2.40.30.20:FF:000002">
    <property type="entry name" value="V-type proton ATPase catalytic subunit A"/>
    <property type="match status" value="1"/>
</dbReference>
<dbReference type="NCBIfam" id="NF003220">
    <property type="entry name" value="PRK04192.1"/>
    <property type="match status" value="1"/>
</dbReference>
<dbReference type="OrthoDB" id="1676488at2759"/>
<proteinExistence type="inferred from homology"/>
<comment type="subunit">
    <text evidence="11">V-ATPase is a heteromultimeric enzyme composed of a peripheral catalytic V1 complex (components A to H) attached to an integral membrane V0 proton pore complex (components: a, c, c', c'', d, e, f and VOA1).</text>
</comment>
<dbReference type="Proteomes" id="UP000234323">
    <property type="component" value="Unassembled WGS sequence"/>
</dbReference>
<feature type="domain" description="ATPsynthase alpha/beta subunit barrel-sandwich" evidence="16">
    <location>
        <begin position="130"/>
        <end position="218"/>
    </location>
</feature>
<evidence type="ECO:0000259" key="17">
    <source>
        <dbReference type="Pfam" id="PF22919"/>
    </source>
</evidence>
<evidence type="ECO:0000256" key="4">
    <source>
        <dbReference type="ARBA" id="ARBA00022448"/>
    </source>
</evidence>
<dbReference type="InterPro" id="IPR000194">
    <property type="entry name" value="ATPase_F1/V1/A1_a/bsu_nucl-bd"/>
</dbReference>
<dbReference type="GO" id="GO:0046034">
    <property type="term" value="P:ATP metabolic process"/>
    <property type="evidence" value="ECO:0007669"/>
    <property type="project" value="InterPro"/>
</dbReference>
<dbReference type="FunFam" id="2.40.50.100:FF:000008">
    <property type="entry name" value="V-type proton ATPase catalytic subunit A"/>
    <property type="match status" value="1"/>
</dbReference>
<keyword evidence="7" id="KW-0067">ATP-binding</keyword>
<dbReference type="GO" id="GO:0016887">
    <property type="term" value="F:ATP hydrolysis activity"/>
    <property type="evidence" value="ECO:0007669"/>
    <property type="project" value="InterPro"/>
</dbReference>
<dbReference type="GO" id="GO:0000329">
    <property type="term" value="C:fungal-type vacuole membrane"/>
    <property type="evidence" value="ECO:0007669"/>
    <property type="project" value="TreeGrafter"/>
</dbReference>
<evidence type="ECO:0000256" key="3">
    <source>
        <dbReference type="ARBA" id="ARBA00018860"/>
    </source>
</evidence>
<evidence type="ECO:0000313" key="19">
    <source>
        <dbReference type="Proteomes" id="UP000234323"/>
    </source>
</evidence>
<evidence type="ECO:0000256" key="9">
    <source>
        <dbReference type="ARBA" id="ARBA00023065"/>
    </source>
</evidence>
<evidence type="ECO:0000256" key="6">
    <source>
        <dbReference type="ARBA" id="ARBA00022781"/>
    </source>
</evidence>
<dbReference type="Gene3D" id="2.40.50.100">
    <property type="match status" value="1"/>
</dbReference>
<dbReference type="FunFam" id="3.40.50.300:FF:000052">
    <property type="entry name" value="V-type proton ATPase catalytic subunit A"/>
    <property type="match status" value="1"/>
</dbReference>
<dbReference type="PROSITE" id="PS00152">
    <property type="entry name" value="ATPASE_ALPHA_BETA"/>
    <property type="match status" value="1"/>
</dbReference>
<dbReference type="SUPFAM" id="SSF50615">
    <property type="entry name" value="N-terminal domain of alpha and beta subunits of F1 ATP synthase"/>
    <property type="match status" value="1"/>
</dbReference>
<dbReference type="PANTHER" id="PTHR43607:SF1">
    <property type="entry name" value="H(+)-TRANSPORTING TWO-SECTOR ATPASE"/>
    <property type="match status" value="1"/>
</dbReference>
<dbReference type="GO" id="GO:0033180">
    <property type="term" value="C:proton-transporting V-type ATPase, V1 domain"/>
    <property type="evidence" value="ECO:0007669"/>
    <property type="project" value="InterPro"/>
</dbReference>
<dbReference type="Pfam" id="PF00006">
    <property type="entry name" value="ATP-synt_ab"/>
    <property type="match status" value="1"/>
</dbReference>
<evidence type="ECO:0000256" key="10">
    <source>
        <dbReference type="ARBA" id="ARBA00029427"/>
    </source>
</evidence>
<dbReference type="Pfam" id="PF22919">
    <property type="entry name" value="ATP-synt_VA_C"/>
    <property type="match status" value="1"/>
</dbReference>
<dbReference type="VEuPathDB" id="FungiDB:RhiirA1_363680"/>
<dbReference type="Gene3D" id="1.10.1140.10">
    <property type="entry name" value="Bovine Mitochondrial F1-atpase, Atp Synthase Beta Chain, Chain D, domain 3"/>
    <property type="match status" value="1"/>
</dbReference>
<evidence type="ECO:0000259" key="16">
    <source>
        <dbReference type="Pfam" id="PF16886"/>
    </source>
</evidence>
<dbReference type="Gene3D" id="2.40.30.20">
    <property type="match status" value="1"/>
</dbReference>
<dbReference type="InterPro" id="IPR031686">
    <property type="entry name" value="ATP-synth_a_Xtn"/>
</dbReference>
<comment type="catalytic activity">
    <reaction evidence="12">
        <text>ATP + H2O + 4 H(+)(in) = ADP + phosphate + 5 H(+)(out)</text>
        <dbReference type="Rhea" id="RHEA:57720"/>
        <dbReference type="ChEBI" id="CHEBI:15377"/>
        <dbReference type="ChEBI" id="CHEBI:15378"/>
        <dbReference type="ChEBI" id="CHEBI:30616"/>
        <dbReference type="ChEBI" id="CHEBI:43474"/>
        <dbReference type="ChEBI" id="CHEBI:456216"/>
        <dbReference type="EC" id="7.1.2.2"/>
    </reaction>
</comment>
<keyword evidence="4" id="KW-0813">Transport</keyword>
<feature type="domain" description="ATPase F1/V1/A1 complex alpha/beta subunit nucleotide-binding" evidence="14">
    <location>
        <begin position="236"/>
        <end position="461"/>
    </location>
</feature>
<organism evidence="18 19">
    <name type="scientific">Rhizophagus irregularis</name>
    <dbReference type="NCBI Taxonomy" id="588596"/>
    <lineage>
        <taxon>Eukaryota</taxon>
        <taxon>Fungi</taxon>
        <taxon>Fungi incertae sedis</taxon>
        <taxon>Mucoromycota</taxon>
        <taxon>Glomeromycotina</taxon>
        <taxon>Glomeromycetes</taxon>
        <taxon>Glomerales</taxon>
        <taxon>Glomeraceae</taxon>
        <taxon>Rhizophagus</taxon>
    </lineage>
</organism>
<keyword evidence="19" id="KW-1185">Reference proteome</keyword>
<dbReference type="EMBL" id="LLXI01000427">
    <property type="protein sequence ID" value="PKY46007.1"/>
    <property type="molecule type" value="Genomic_DNA"/>
</dbReference>
<evidence type="ECO:0000256" key="7">
    <source>
        <dbReference type="ARBA" id="ARBA00022840"/>
    </source>
</evidence>
<dbReference type="Gene3D" id="3.40.50.300">
    <property type="entry name" value="P-loop containing nucleotide triphosphate hydrolases"/>
    <property type="match status" value="1"/>
</dbReference>
<dbReference type="SUPFAM" id="SSF52540">
    <property type="entry name" value="P-loop containing nucleoside triphosphate hydrolases"/>
    <property type="match status" value="1"/>
</dbReference>
<evidence type="ECO:0000256" key="8">
    <source>
        <dbReference type="ARBA" id="ARBA00022967"/>
    </source>
</evidence>
<comment type="similarity">
    <text evidence="1">Belongs to the ATPase alpha/beta chains family.</text>
</comment>
<reference evidence="18 19" key="1">
    <citation type="submission" date="2015-10" db="EMBL/GenBank/DDBJ databases">
        <title>Genome analyses suggest a sexual origin of heterokaryosis in a supposedly ancient asexual fungus.</title>
        <authorList>
            <person name="Ropars J."/>
            <person name="Sedzielewska K."/>
            <person name="Noel J."/>
            <person name="Charron P."/>
            <person name="Farinelli L."/>
            <person name="Marton T."/>
            <person name="Kruger M."/>
            <person name="Pelin A."/>
            <person name="Brachmann A."/>
            <person name="Corradi N."/>
        </authorList>
    </citation>
    <scope>NUCLEOTIDE SEQUENCE [LARGE SCALE GENOMIC DNA]</scope>
    <source>
        <strain evidence="18 19">A4</strain>
    </source>
</reference>
<evidence type="ECO:0000259" key="14">
    <source>
        <dbReference type="Pfam" id="PF00006"/>
    </source>
</evidence>
<evidence type="ECO:0000259" key="15">
    <source>
        <dbReference type="Pfam" id="PF02874"/>
    </source>
</evidence>
<dbReference type="CDD" id="cd01134">
    <property type="entry name" value="V_A-ATPase_A"/>
    <property type="match status" value="1"/>
</dbReference>
<sequence>MAGALSNAKDNLPKIKDVERESEFGYVYGVSGPVVVAEQMNGSAMYELVRVGHEELVGEVIRIDGDKATIQVYEETSGVTVGDPVLKTGKPLSVELGPGLMSNIYDGIQRPLRSIREISDSIYIPRGIATPALDKKIQWDFEPLNYKVGDHITGGDIFGKVYENSLVNAHNIMLSPKALGTITHISGKGSYTLEDIVLETEFEGQKSKHTMMQIWPVRSPRPVTEKLAANYPLLTGQRVLDALFPCVQGGTTAIPGAFGCGKTVISQSLSKYSNSDIIIYVGCGERGNEMAEVLMDFPELSINIDGRQESIMKRTTLVANTSNMPVAAREASIYTGITLSEYFRDQGKNVAMMADSTSRWAEALREISGRLAEMPADSGYPAYLGARLASFYERAGKVTCLGNPKRDGSVTVVGAVSPPGGDFSDPVTSSTLGIVQVFWGLDKKLAQRKHFPSVNWSLSYSKYTKVLETFYESNEPDFIALRDKTKEILQKEEDLSEIVQLVGKSALGEADKITLEIAKIIKDDFLQQNGYSSYDRYCPFYKTTWLLKNMIGFYNSATHAVEVTNNEITWAKIRESMNDLIYKLSSMKFEDPAEGETALRERYQQLQTEIQERFRQLLE</sequence>
<dbReference type="InterPro" id="IPR023366">
    <property type="entry name" value="ATP_synth_asu-like_sf"/>
</dbReference>
<dbReference type="EC" id="7.1.2.2" evidence="2"/>
<dbReference type="NCBIfam" id="TIGR01042">
    <property type="entry name" value="V-ATPase_V1_A"/>
    <property type="match status" value="1"/>
</dbReference>
<gene>
    <name evidence="18" type="ORF">RhiirA4_343238</name>
</gene>
<dbReference type="AlphaFoldDB" id="A0A2I1GHB0"/>
<dbReference type="CDD" id="cd18111">
    <property type="entry name" value="ATP-synt_V_A-type_alpha_C"/>
    <property type="match status" value="1"/>
</dbReference>
<dbReference type="HAMAP" id="MF_00309">
    <property type="entry name" value="ATP_synth_A_arch"/>
    <property type="match status" value="1"/>
</dbReference>
<evidence type="ECO:0000256" key="1">
    <source>
        <dbReference type="ARBA" id="ARBA00008936"/>
    </source>
</evidence>
<evidence type="ECO:0000256" key="12">
    <source>
        <dbReference type="ARBA" id="ARBA00048383"/>
    </source>
</evidence>
<name>A0A2I1GHB0_9GLOM</name>
<dbReference type="CDD" id="cd18119">
    <property type="entry name" value="ATP-synt_V_A-type_alpha_N"/>
    <property type="match status" value="1"/>
</dbReference>
<dbReference type="InterPro" id="IPR055190">
    <property type="entry name" value="ATP-synt_VA_C"/>
</dbReference>